<dbReference type="GeneID" id="34684907"/>
<sequence>MLHSKLKSSIFSRIHFRKLLVLNNSLRFQTTVSFGDFKELHPLLLERAKKYASELQLMEQKMSQGSLNFDVEREKHFSRLSAIVDSYRKYCSEISTVCELQVMAENDESLREEAQEEIKEIIPALVKTSGALLGHLLPPHPFSDRPCILEIRPGVGGIEAMIFAQDLLNMYTNYAHNKRWKHHIISHNENESGSGIVDAILSIDEPGAYEMLRFEAGVHRVQRIPATETKGRTHTSTAAVIVLPQMAADTEKEAQSYERSFKPDEIRIDVMRASGKGGQHVNTTDSAVRLTHYPSGIVINMQNERSQHKNKAKAFAILRARLAEMEQKEKEQKARDARKGQVSTTDRSDKIRTYNFPQNRITDHRCGFNLHDMEGFMAGERLDDIVDAMRNFDSDTRANELLKDAEDFKMNSE</sequence>
<comment type="similarity">
    <text evidence="1">Belongs to the prokaryotic/mitochondrial release factor family.</text>
</comment>
<dbReference type="InterPro" id="IPR005139">
    <property type="entry name" value="PCRF"/>
</dbReference>
<evidence type="ECO:0000256" key="3">
    <source>
        <dbReference type="ARBA" id="ARBA00022917"/>
    </source>
</evidence>
<dbReference type="GO" id="GO:0003747">
    <property type="term" value="F:translation release factor activity"/>
    <property type="evidence" value="ECO:0007669"/>
    <property type="project" value="EnsemblFungi"/>
</dbReference>
<dbReference type="PANTHER" id="PTHR43804">
    <property type="entry name" value="LD18447P"/>
    <property type="match status" value="1"/>
</dbReference>
<evidence type="ECO:0000259" key="6">
    <source>
        <dbReference type="PROSITE" id="PS00745"/>
    </source>
</evidence>
<dbReference type="Proteomes" id="UP000054304">
    <property type="component" value="Unassembled WGS sequence"/>
</dbReference>
<dbReference type="SMART" id="SM00937">
    <property type="entry name" value="PCRF"/>
    <property type="match status" value="1"/>
</dbReference>
<dbReference type="HOGENOM" id="CLU_036856_0_4_1"/>
<dbReference type="Gene3D" id="6.10.140.1950">
    <property type="match status" value="1"/>
</dbReference>
<gene>
    <name evidence="7" type="ORF">LALA0_S03e03862g</name>
</gene>
<evidence type="ECO:0000256" key="1">
    <source>
        <dbReference type="ARBA" id="ARBA00010835"/>
    </source>
</evidence>
<dbReference type="InterPro" id="IPR000352">
    <property type="entry name" value="Pep_chain_release_fac_I"/>
</dbReference>
<reference evidence="7 8" key="1">
    <citation type="submission" date="2014-12" db="EMBL/GenBank/DDBJ databases">
        <authorList>
            <person name="Neuveglise Cecile"/>
        </authorList>
    </citation>
    <scope>NUCLEOTIDE SEQUENCE [LARGE SCALE GENOMIC DNA]</scope>
    <source>
        <strain evidence="7 8">CBS 12615</strain>
    </source>
</reference>
<name>A0A0C7MVC2_9SACH</name>
<evidence type="ECO:0000313" key="8">
    <source>
        <dbReference type="Proteomes" id="UP000054304"/>
    </source>
</evidence>
<dbReference type="InterPro" id="IPR050057">
    <property type="entry name" value="Prokaryotic/Mito_RF"/>
</dbReference>
<organism evidence="7 8">
    <name type="scientific">Lachancea lanzarotensis</name>
    <dbReference type="NCBI Taxonomy" id="1245769"/>
    <lineage>
        <taxon>Eukaryota</taxon>
        <taxon>Fungi</taxon>
        <taxon>Dikarya</taxon>
        <taxon>Ascomycota</taxon>
        <taxon>Saccharomycotina</taxon>
        <taxon>Saccharomycetes</taxon>
        <taxon>Saccharomycetales</taxon>
        <taxon>Saccharomycetaceae</taxon>
        <taxon>Lachancea</taxon>
    </lineage>
</organism>
<dbReference type="GO" id="GO:0070126">
    <property type="term" value="P:mitochondrial translational termination"/>
    <property type="evidence" value="ECO:0007669"/>
    <property type="project" value="EnsemblFungi"/>
</dbReference>
<dbReference type="FunFam" id="3.30.160.20:FF:000004">
    <property type="entry name" value="Peptide chain release factor 1"/>
    <property type="match status" value="1"/>
</dbReference>
<feature type="region of interest" description="Disordered" evidence="5">
    <location>
        <begin position="326"/>
        <end position="353"/>
    </location>
</feature>
<feature type="domain" description="Prokaryotic-type class I peptide chain release factors" evidence="6">
    <location>
        <begin position="272"/>
        <end position="288"/>
    </location>
</feature>
<dbReference type="Gene3D" id="3.30.70.1660">
    <property type="match status" value="1"/>
</dbReference>
<dbReference type="SUPFAM" id="SSF75620">
    <property type="entry name" value="Release factor"/>
    <property type="match status" value="1"/>
</dbReference>
<dbReference type="PROSITE" id="PS00745">
    <property type="entry name" value="RF_PROK_I"/>
    <property type="match status" value="1"/>
</dbReference>
<dbReference type="EMBL" id="LN736362">
    <property type="protein sequence ID" value="CEP61483.1"/>
    <property type="molecule type" value="Genomic_DNA"/>
</dbReference>
<dbReference type="RefSeq" id="XP_022627717.1">
    <property type="nucleotide sequence ID" value="XM_022773222.1"/>
</dbReference>
<protein>
    <recommendedName>
        <fullName evidence="4">Peptide chain release factor 1, mitochondrial</fullName>
    </recommendedName>
</protein>
<dbReference type="InterPro" id="IPR045853">
    <property type="entry name" value="Pep_chain_release_fac_I_sf"/>
</dbReference>
<accession>A0A0C7MVC2</accession>
<proteinExistence type="inferred from homology"/>
<evidence type="ECO:0000313" key="7">
    <source>
        <dbReference type="EMBL" id="CEP61483.1"/>
    </source>
</evidence>
<dbReference type="AlphaFoldDB" id="A0A0C7MVC2"/>
<feature type="compositionally biased region" description="Basic and acidic residues" evidence="5">
    <location>
        <begin position="326"/>
        <end position="339"/>
    </location>
</feature>
<dbReference type="Pfam" id="PF03462">
    <property type="entry name" value="PCRF"/>
    <property type="match status" value="1"/>
</dbReference>
<dbReference type="PANTHER" id="PTHR43804:SF7">
    <property type="entry name" value="LD18447P"/>
    <property type="match status" value="1"/>
</dbReference>
<keyword evidence="3" id="KW-0648">Protein biosynthesis</keyword>
<evidence type="ECO:0000256" key="5">
    <source>
        <dbReference type="SAM" id="MobiDB-lite"/>
    </source>
</evidence>
<dbReference type="OrthoDB" id="2019491at2759"/>
<dbReference type="STRING" id="1245769.A0A0C7MVC2"/>
<dbReference type="Pfam" id="PF00472">
    <property type="entry name" value="RF-1"/>
    <property type="match status" value="1"/>
</dbReference>
<dbReference type="Gene3D" id="3.30.160.20">
    <property type="match status" value="1"/>
</dbReference>
<keyword evidence="2" id="KW-0488">Methylation</keyword>
<evidence type="ECO:0000256" key="2">
    <source>
        <dbReference type="ARBA" id="ARBA00022481"/>
    </source>
</evidence>
<keyword evidence="8" id="KW-1185">Reference proteome</keyword>
<evidence type="ECO:0000256" key="4">
    <source>
        <dbReference type="ARBA" id="ARBA00067174"/>
    </source>
</evidence>
<dbReference type="GO" id="GO:0005743">
    <property type="term" value="C:mitochondrial inner membrane"/>
    <property type="evidence" value="ECO:0007669"/>
    <property type="project" value="EnsemblFungi"/>
</dbReference>